<keyword evidence="2" id="KW-0805">Transcription regulation</keyword>
<dbReference type="InterPro" id="IPR000551">
    <property type="entry name" value="MerR-type_HTH_dom"/>
</dbReference>
<dbReference type="RefSeq" id="WP_150086322.1">
    <property type="nucleotide sequence ID" value="NZ_VWSF01000001.1"/>
</dbReference>
<dbReference type="Gene3D" id="1.10.1240.10">
    <property type="entry name" value="Methionine synthase domain"/>
    <property type="match status" value="1"/>
</dbReference>
<evidence type="ECO:0000256" key="1">
    <source>
        <dbReference type="ARBA" id="ARBA00022491"/>
    </source>
</evidence>
<dbReference type="InterPro" id="IPR047057">
    <property type="entry name" value="MerR_fam"/>
</dbReference>
<evidence type="ECO:0000259" key="5">
    <source>
        <dbReference type="PROSITE" id="PS50937"/>
    </source>
</evidence>
<evidence type="ECO:0000256" key="2">
    <source>
        <dbReference type="ARBA" id="ARBA00023015"/>
    </source>
</evidence>
<feature type="domain" description="HTH merR-type" evidence="5">
    <location>
        <begin position="1"/>
        <end position="72"/>
    </location>
</feature>
<name>A0A5M6DSN8_9BACT</name>
<dbReference type="SUPFAM" id="SSF46955">
    <property type="entry name" value="Putative DNA-binding domain"/>
    <property type="match status" value="1"/>
</dbReference>
<evidence type="ECO:0000313" key="6">
    <source>
        <dbReference type="EMBL" id="KAA5549326.1"/>
    </source>
</evidence>
<accession>A0A5M6DSN8</accession>
<dbReference type="GO" id="GO:0046872">
    <property type="term" value="F:metal ion binding"/>
    <property type="evidence" value="ECO:0007669"/>
    <property type="project" value="InterPro"/>
</dbReference>
<keyword evidence="4" id="KW-0804">Transcription</keyword>
<dbReference type="PROSITE" id="PS50937">
    <property type="entry name" value="HTH_MERR_2"/>
    <property type="match status" value="1"/>
</dbReference>
<dbReference type="InterPro" id="IPR009061">
    <property type="entry name" value="DNA-bd_dom_put_sf"/>
</dbReference>
<dbReference type="SMART" id="SM00422">
    <property type="entry name" value="HTH_MERR"/>
    <property type="match status" value="1"/>
</dbReference>
<organism evidence="6 7">
    <name type="scientific">Adhaeribacter rhizoryzae</name>
    <dbReference type="NCBI Taxonomy" id="2607907"/>
    <lineage>
        <taxon>Bacteria</taxon>
        <taxon>Pseudomonadati</taxon>
        <taxon>Bacteroidota</taxon>
        <taxon>Cytophagia</taxon>
        <taxon>Cytophagales</taxon>
        <taxon>Hymenobacteraceae</taxon>
        <taxon>Adhaeribacter</taxon>
    </lineage>
</organism>
<dbReference type="SUPFAM" id="SSF52242">
    <property type="entry name" value="Cobalamin (vitamin B12)-binding domain"/>
    <property type="match status" value="1"/>
</dbReference>
<dbReference type="AlphaFoldDB" id="A0A5M6DSN8"/>
<proteinExistence type="predicted"/>
<dbReference type="GO" id="GO:0031419">
    <property type="term" value="F:cobalamin binding"/>
    <property type="evidence" value="ECO:0007669"/>
    <property type="project" value="InterPro"/>
</dbReference>
<keyword evidence="3" id="KW-0238">DNA-binding</keyword>
<dbReference type="InterPro" id="IPR003759">
    <property type="entry name" value="Cbl-bd_cap"/>
</dbReference>
<dbReference type="PANTHER" id="PTHR30204">
    <property type="entry name" value="REDOX-CYCLING DRUG-SENSING TRANSCRIPTIONAL ACTIVATOR SOXR"/>
    <property type="match status" value="1"/>
</dbReference>
<gene>
    <name evidence="6" type="ORF">F0145_01660</name>
</gene>
<evidence type="ECO:0000256" key="4">
    <source>
        <dbReference type="ARBA" id="ARBA00023163"/>
    </source>
</evidence>
<comment type="caution">
    <text evidence="6">The sequence shown here is derived from an EMBL/GenBank/DDBJ whole genome shotgun (WGS) entry which is preliminary data.</text>
</comment>
<keyword evidence="1" id="KW-0678">Repressor</keyword>
<dbReference type="EMBL" id="VWSF01000001">
    <property type="protein sequence ID" value="KAA5549326.1"/>
    <property type="molecule type" value="Genomic_DNA"/>
</dbReference>
<evidence type="ECO:0000256" key="3">
    <source>
        <dbReference type="ARBA" id="ARBA00023125"/>
    </source>
</evidence>
<dbReference type="Gene3D" id="1.10.1660.10">
    <property type="match status" value="1"/>
</dbReference>
<sequence length="295" mass="34052">MAQYSIRDLEHLSGIKAHTLRIWEQRYNILQPKRTETNIRFYDDTDLKHILNISFLNEQGYKISKIAKMSEQELVNEVLVLTQANVAFPQQLNALLLAMIEMDEQKFDKLLTTAILQKGLEKTMLEVICPFLVKTGLLWQTGSINPSHEHFISNLIRQKLFVAIDGQVIPDQQAAQRFLLYLPEGELHEIGLLFSNYVIRNRGNHVMYLGQNLPFTDLETCVHYYKPHFICTAFTYMPERDKVQEYINNLSALADEIIVYLAGSQVQFGHINFPSNIIKISSLPEFIGHIQDVSK</sequence>
<dbReference type="Pfam" id="PF02607">
    <property type="entry name" value="B12-binding_2"/>
    <property type="match status" value="1"/>
</dbReference>
<dbReference type="GO" id="GO:0003677">
    <property type="term" value="F:DNA binding"/>
    <property type="evidence" value="ECO:0007669"/>
    <property type="project" value="UniProtKB-KW"/>
</dbReference>
<reference evidence="6 7" key="1">
    <citation type="submission" date="2019-09" db="EMBL/GenBank/DDBJ databases">
        <title>Genome sequence and assembly of Adhaeribacter sp.</title>
        <authorList>
            <person name="Chhetri G."/>
        </authorList>
    </citation>
    <scope>NUCLEOTIDE SEQUENCE [LARGE SCALE GENOMIC DNA]</scope>
    <source>
        <strain evidence="6 7">DK36</strain>
    </source>
</reference>
<dbReference type="Pfam" id="PF13411">
    <property type="entry name" value="MerR_1"/>
    <property type="match status" value="1"/>
</dbReference>
<dbReference type="Proteomes" id="UP000323426">
    <property type="component" value="Unassembled WGS sequence"/>
</dbReference>
<dbReference type="InterPro" id="IPR036594">
    <property type="entry name" value="Meth_synthase_dom"/>
</dbReference>
<protein>
    <submittedName>
        <fullName evidence="6">MerR family transcriptional regulator</fullName>
    </submittedName>
</protein>
<dbReference type="InterPro" id="IPR036724">
    <property type="entry name" value="Cobalamin-bd_sf"/>
</dbReference>
<dbReference type="Gene3D" id="3.40.50.280">
    <property type="entry name" value="Cobalamin-binding domain"/>
    <property type="match status" value="1"/>
</dbReference>
<dbReference type="CDD" id="cd01104">
    <property type="entry name" value="HTH_MlrA-CarA"/>
    <property type="match status" value="1"/>
</dbReference>
<evidence type="ECO:0000313" key="7">
    <source>
        <dbReference type="Proteomes" id="UP000323426"/>
    </source>
</evidence>
<keyword evidence="7" id="KW-1185">Reference proteome</keyword>
<dbReference type="GO" id="GO:0003700">
    <property type="term" value="F:DNA-binding transcription factor activity"/>
    <property type="evidence" value="ECO:0007669"/>
    <property type="project" value="InterPro"/>
</dbReference>
<dbReference type="PANTHER" id="PTHR30204:SF69">
    <property type="entry name" value="MERR-FAMILY TRANSCRIPTIONAL REGULATOR"/>
    <property type="match status" value="1"/>
</dbReference>